<dbReference type="Proteomes" id="UP000321393">
    <property type="component" value="Unassembled WGS sequence"/>
</dbReference>
<reference evidence="3 4" key="1">
    <citation type="submission" date="2019-08" db="EMBL/GenBank/DDBJ databases">
        <title>Draft genome sequences of two oriental melons (Cucumis melo L. var makuwa).</title>
        <authorList>
            <person name="Kwon S.-Y."/>
        </authorList>
    </citation>
    <scope>NUCLEOTIDE SEQUENCE [LARGE SCALE GENOMIC DNA]</scope>
    <source>
        <strain evidence="4">cv. Chang Bougi</strain>
        <strain evidence="3">cv. SW 3</strain>
        <tissue evidence="1">Leaf</tissue>
    </source>
</reference>
<gene>
    <name evidence="2" type="ORF">E5676_scaffold2454G00100</name>
    <name evidence="1" type="ORF">E6C27_scaffold36G002030</name>
</gene>
<name>A0A5A7T8P2_CUCMM</name>
<comment type="caution">
    <text evidence="1">The sequence shown here is derived from an EMBL/GenBank/DDBJ whole genome shotgun (WGS) entry which is preliminary data.</text>
</comment>
<evidence type="ECO:0000313" key="4">
    <source>
        <dbReference type="Proteomes" id="UP000321947"/>
    </source>
</evidence>
<dbReference type="Proteomes" id="UP000321947">
    <property type="component" value="Unassembled WGS sequence"/>
</dbReference>
<organism evidence="1 3">
    <name type="scientific">Cucumis melo var. makuwa</name>
    <name type="common">Oriental melon</name>
    <dbReference type="NCBI Taxonomy" id="1194695"/>
    <lineage>
        <taxon>Eukaryota</taxon>
        <taxon>Viridiplantae</taxon>
        <taxon>Streptophyta</taxon>
        <taxon>Embryophyta</taxon>
        <taxon>Tracheophyta</taxon>
        <taxon>Spermatophyta</taxon>
        <taxon>Magnoliopsida</taxon>
        <taxon>eudicotyledons</taxon>
        <taxon>Gunneridae</taxon>
        <taxon>Pentapetalae</taxon>
        <taxon>rosids</taxon>
        <taxon>fabids</taxon>
        <taxon>Cucurbitales</taxon>
        <taxon>Cucurbitaceae</taxon>
        <taxon>Benincaseae</taxon>
        <taxon>Cucumis</taxon>
    </lineage>
</organism>
<sequence>MSICTMSSFLSSFEKIDAMFLEFGKDLNTAGGSFSMDDNWLERYVHANGRIPMSISFEVEKPISLHVVRFSQTIGVCVRRTFLVSSLRWVDVGREYIKRFFVLGFNDQAINRFVEHQILTYFKEFMEEYHRHFKKYRDPKAHANPPHILVERMKDWHFLYDHYMSHAFQAADDAHNQMMELQSQPTSEGSQSLSGNEICEIILDR</sequence>
<evidence type="ECO:0000313" key="2">
    <source>
        <dbReference type="EMBL" id="TYK02205.1"/>
    </source>
</evidence>
<proteinExistence type="predicted"/>
<dbReference type="EMBL" id="SSTE01018788">
    <property type="protein sequence ID" value="KAA0038011.1"/>
    <property type="molecule type" value="Genomic_DNA"/>
</dbReference>
<evidence type="ECO:0000313" key="3">
    <source>
        <dbReference type="Proteomes" id="UP000321393"/>
    </source>
</evidence>
<dbReference type="AlphaFoldDB" id="A0A5A7T8P2"/>
<evidence type="ECO:0000313" key="1">
    <source>
        <dbReference type="EMBL" id="KAA0038011.1"/>
    </source>
</evidence>
<accession>A0A5A7T8P2</accession>
<dbReference type="OrthoDB" id="1921870at2759"/>
<protein>
    <submittedName>
        <fullName evidence="1">CACTA en-spm transposon protein</fullName>
    </submittedName>
</protein>
<dbReference type="EMBL" id="SSTD01015793">
    <property type="protein sequence ID" value="TYK02205.1"/>
    <property type="molecule type" value="Genomic_DNA"/>
</dbReference>